<reference evidence="2 3" key="1">
    <citation type="submission" date="2013-09" db="EMBL/GenBank/DDBJ databases">
        <title>Whole genome sequencing of Halarchaeum acidiphilum strain MH1-52-1.</title>
        <authorList>
            <person name="Shimane Y."/>
            <person name="Minegishi H."/>
            <person name="Nishi S."/>
            <person name="Echigo A."/>
            <person name="Shuto A."/>
            <person name="Konishi M."/>
            <person name="Ito T."/>
            <person name="Ohkuma M."/>
            <person name="Ohta Y."/>
            <person name="Nagano Y."/>
            <person name="Tsubouchi T."/>
            <person name="Mori K."/>
            <person name="Usui K."/>
            <person name="Kamekura M."/>
            <person name="Usami R."/>
            <person name="Takaki Y."/>
            <person name="Hatada Y."/>
        </authorList>
    </citation>
    <scope>NUCLEOTIDE SEQUENCE [LARGE SCALE GENOMIC DNA]</scope>
    <source>
        <strain evidence="2 3">JCM 16109</strain>
    </source>
</reference>
<dbReference type="PROSITE" id="PS51257">
    <property type="entry name" value="PROKAR_LIPOPROTEIN"/>
    <property type="match status" value="1"/>
</dbReference>
<comment type="caution">
    <text evidence="2">The sequence shown here is derived from an EMBL/GenBank/DDBJ whole genome shotgun (WGS) entry which is preliminary data.</text>
</comment>
<keyword evidence="3" id="KW-1185">Reference proteome</keyword>
<feature type="domain" description="Ig-like" evidence="1">
    <location>
        <begin position="49"/>
        <end position="109"/>
    </location>
</feature>
<evidence type="ECO:0000259" key="1">
    <source>
        <dbReference type="Pfam" id="PF25942"/>
    </source>
</evidence>
<accession>U3ADI7</accession>
<evidence type="ECO:0000313" key="3">
    <source>
        <dbReference type="Proteomes" id="UP000016986"/>
    </source>
</evidence>
<dbReference type="InterPro" id="IPR058929">
    <property type="entry name" value="Ig_halo"/>
</dbReference>
<dbReference type="RefSeq" id="WP_021780269.1">
    <property type="nucleotide sequence ID" value="NZ_BATA01000036.1"/>
</dbReference>
<protein>
    <recommendedName>
        <fullName evidence="1">Ig-like domain-containing protein</fullName>
    </recommendedName>
</protein>
<gene>
    <name evidence="2" type="ORF">MBEHAL_1578</name>
</gene>
<sequence>MTRSALLAVFVVCLAMFAGCAGAPVGDHTQTKLRTYAVPMHAANHDGANHTVRVSVHAHGDALLDEDVTLAPGDRERVTTLTTTNADRGTYRIEARMGDERVVRNVTVTRDAANRSAS</sequence>
<dbReference type="Proteomes" id="UP000016986">
    <property type="component" value="Unassembled WGS sequence"/>
</dbReference>
<dbReference type="AlphaFoldDB" id="U3ADI7"/>
<name>U3ADI7_9EURY</name>
<dbReference type="Pfam" id="PF25942">
    <property type="entry name" value="Ig_halo"/>
    <property type="match status" value="1"/>
</dbReference>
<evidence type="ECO:0000313" key="2">
    <source>
        <dbReference type="EMBL" id="GAD52818.1"/>
    </source>
</evidence>
<proteinExistence type="predicted"/>
<dbReference type="EMBL" id="BATA01000036">
    <property type="protein sequence ID" value="GAD52818.1"/>
    <property type="molecule type" value="Genomic_DNA"/>
</dbReference>
<dbReference type="OrthoDB" id="266704at2157"/>
<organism evidence="2 3">
    <name type="scientific">Halarchaeum acidiphilum MH1-52-1</name>
    <dbReference type="NCBI Taxonomy" id="1261545"/>
    <lineage>
        <taxon>Archaea</taxon>
        <taxon>Methanobacteriati</taxon>
        <taxon>Methanobacteriota</taxon>
        <taxon>Stenosarchaea group</taxon>
        <taxon>Halobacteria</taxon>
        <taxon>Halobacteriales</taxon>
        <taxon>Halobacteriaceae</taxon>
    </lineage>
</organism>